<feature type="domain" description="Integrase catalytic" evidence="1">
    <location>
        <begin position="1"/>
        <end position="157"/>
    </location>
</feature>
<dbReference type="EnsemblMetazoa" id="XM_016989615">
    <property type="protein sequence ID" value="XP_016845104"/>
    <property type="gene ID" value="LOC107982136"/>
</dbReference>
<dbReference type="GO" id="GO:0015074">
    <property type="term" value="P:DNA integration"/>
    <property type="evidence" value="ECO:0007669"/>
    <property type="project" value="InterPro"/>
</dbReference>
<dbReference type="GO" id="GO:0003676">
    <property type="term" value="F:nucleic acid binding"/>
    <property type="evidence" value="ECO:0007669"/>
    <property type="project" value="InterPro"/>
</dbReference>
<dbReference type="PROSITE" id="PS50994">
    <property type="entry name" value="INTEGRASE"/>
    <property type="match status" value="1"/>
</dbReference>
<dbReference type="Proteomes" id="UP000002358">
    <property type="component" value="Unassembled WGS sequence"/>
</dbReference>
<keyword evidence="3" id="KW-1185">Reference proteome</keyword>
<name>A0A7M7IV99_NASVI</name>
<dbReference type="PANTHER" id="PTHR46585">
    <property type="entry name" value="INTEGRASE CORE DOMAIN CONTAINING PROTEIN"/>
    <property type="match status" value="1"/>
</dbReference>
<evidence type="ECO:0000313" key="2">
    <source>
        <dbReference type="EnsemblMetazoa" id="XP_016845104"/>
    </source>
</evidence>
<dbReference type="KEGG" id="nvi:107982136"/>
<proteinExistence type="predicted"/>
<dbReference type="GeneID" id="107982136"/>
<dbReference type="AlphaFoldDB" id="A0A7M7IV99"/>
<dbReference type="Gene3D" id="3.30.420.10">
    <property type="entry name" value="Ribonuclease H-like superfamily/Ribonuclease H"/>
    <property type="match status" value="1"/>
</dbReference>
<organism evidence="2 3">
    <name type="scientific">Nasonia vitripennis</name>
    <name type="common">Parasitic wasp</name>
    <dbReference type="NCBI Taxonomy" id="7425"/>
    <lineage>
        <taxon>Eukaryota</taxon>
        <taxon>Metazoa</taxon>
        <taxon>Ecdysozoa</taxon>
        <taxon>Arthropoda</taxon>
        <taxon>Hexapoda</taxon>
        <taxon>Insecta</taxon>
        <taxon>Pterygota</taxon>
        <taxon>Neoptera</taxon>
        <taxon>Endopterygota</taxon>
        <taxon>Hymenoptera</taxon>
        <taxon>Apocrita</taxon>
        <taxon>Proctotrupomorpha</taxon>
        <taxon>Chalcidoidea</taxon>
        <taxon>Pteromalidae</taxon>
        <taxon>Pteromalinae</taxon>
        <taxon>Nasonia</taxon>
    </lineage>
</organism>
<accession>A0A7M7IV99</accession>
<protein>
    <recommendedName>
        <fullName evidence="1">Integrase catalytic domain-containing protein</fullName>
    </recommendedName>
</protein>
<dbReference type="InterPro" id="IPR001584">
    <property type="entry name" value="Integrase_cat-core"/>
</dbReference>
<dbReference type="InParanoid" id="A0A7M7IV99"/>
<dbReference type="SUPFAM" id="SSF53098">
    <property type="entry name" value="Ribonuclease H-like"/>
    <property type="match status" value="1"/>
</dbReference>
<reference evidence="2" key="1">
    <citation type="submission" date="2021-01" db="UniProtKB">
        <authorList>
            <consortium name="EnsemblMetazoa"/>
        </authorList>
    </citation>
    <scope>IDENTIFICATION</scope>
</reference>
<dbReference type="InterPro" id="IPR036397">
    <property type="entry name" value="RNaseH_sf"/>
</dbReference>
<dbReference type="Pfam" id="PF00665">
    <property type="entry name" value="rve"/>
    <property type="match status" value="1"/>
</dbReference>
<dbReference type="InterPro" id="IPR012337">
    <property type="entry name" value="RNaseH-like_sf"/>
</dbReference>
<dbReference type="RefSeq" id="XP_016845104.2">
    <property type="nucleotide sequence ID" value="XM_016989615.2"/>
</dbReference>
<dbReference type="SMR" id="A0A7M7IV99"/>
<evidence type="ECO:0000313" key="3">
    <source>
        <dbReference type="Proteomes" id="UP000002358"/>
    </source>
</evidence>
<sequence>MHDLDETWQADLVEMQPYAQENKSYKYLLTVIDVFSKYAWAIPLKQKTGNKVTASMKSILEQGRVPKNLHTDRGKEFYNLLFEGLMKRYGIDIYSTYSNRKTSTVSASTARSKTRCGSNLVCNYKWLDLLPDLLAEYNNSKHRTIGMKSEDISKKNKIKSFNVSLTKKKQK</sequence>
<dbReference type="OrthoDB" id="6343797at2759"/>
<evidence type="ECO:0000259" key="1">
    <source>
        <dbReference type="PROSITE" id="PS50994"/>
    </source>
</evidence>
<dbReference type="PANTHER" id="PTHR46585:SF1">
    <property type="entry name" value="CHROMO DOMAIN-CONTAINING PROTEIN"/>
    <property type="match status" value="1"/>
</dbReference>